<proteinExistence type="inferred from homology"/>
<dbReference type="AlphaFoldDB" id="A0A7U2EZK6"/>
<comment type="similarity">
    <text evidence="5">Belongs to the SAT4 family.</text>
</comment>
<accession>A0A7U2EZK6</accession>
<keyword evidence="4 6" id="KW-0472">Membrane</keyword>
<dbReference type="GO" id="GO:0016020">
    <property type="term" value="C:membrane"/>
    <property type="evidence" value="ECO:0007669"/>
    <property type="project" value="UniProtKB-SubCell"/>
</dbReference>
<dbReference type="InterPro" id="IPR049326">
    <property type="entry name" value="Rhodopsin_dom_fungi"/>
</dbReference>
<dbReference type="Pfam" id="PF20684">
    <property type="entry name" value="Fung_rhodopsin"/>
    <property type="match status" value="1"/>
</dbReference>
<keyword evidence="3 6" id="KW-1133">Transmembrane helix</keyword>
<evidence type="ECO:0000256" key="4">
    <source>
        <dbReference type="ARBA" id="ARBA00023136"/>
    </source>
</evidence>
<feature type="transmembrane region" description="Helical" evidence="6">
    <location>
        <begin position="98"/>
        <end position="117"/>
    </location>
</feature>
<feature type="domain" description="Rhodopsin" evidence="7">
    <location>
        <begin position="27"/>
        <end position="268"/>
    </location>
</feature>
<dbReference type="PANTHER" id="PTHR33048:SF2">
    <property type="entry name" value="SRPK"/>
    <property type="match status" value="1"/>
</dbReference>
<evidence type="ECO:0000256" key="3">
    <source>
        <dbReference type="ARBA" id="ARBA00022989"/>
    </source>
</evidence>
<evidence type="ECO:0000256" key="1">
    <source>
        <dbReference type="ARBA" id="ARBA00004141"/>
    </source>
</evidence>
<feature type="transmembrane region" description="Helical" evidence="6">
    <location>
        <begin position="6"/>
        <end position="24"/>
    </location>
</feature>
<protein>
    <recommendedName>
        <fullName evidence="7">Rhodopsin domain-containing protein</fullName>
    </recommendedName>
</protein>
<name>A0A7U2EZK6_PHANO</name>
<comment type="subcellular location">
    <subcellularLocation>
        <location evidence="1">Membrane</location>
        <topology evidence="1">Multi-pass membrane protein</topology>
    </subcellularLocation>
</comment>
<dbReference type="OMA" id="KWAYGSQ"/>
<feature type="transmembrane region" description="Helical" evidence="6">
    <location>
        <begin position="213"/>
        <end position="235"/>
    </location>
</feature>
<dbReference type="EMBL" id="CP069028">
    <property type="protein sequence ID" value="QRC96008.1"/>
    <property type="molecule type" value="Genomic_DNA"/>
</dbReference>
<reference evidence="9" key="1">
    <citation type="journal article" date="2021" name="BMC Genomics">
        <title>Chromosome-level genome assembly and manually-curated proteome of model necrotroph Parastagonospora nodorum Sn15 reveals a genome-wide trove of candidate effector homologs, and redundancy of virulence-related functions within an accessory chromosome.</title>
        <authorList>
            <person name="Bertazzoni S."/>
            <person name="Jones D.A.B."/>
            <person name="Phan H.T."/>
            <person name="Tan K.-C."/>
            <person name="Hane J.K."/>
        </authorList>
    </citation>
    <scope>NUCLEOTIDE SEQUENCE [LARGE SCALE GENOMIC DNA]</scope>
    <source>
        <strain evidence="9">SN15 / ATCC MYA-4574 / FGSC 10173)</strain>
    </source>
</reference>
<dbReference type="Proteomes" id="UP000663193">
    <property type="component" value="Chromosome 6"/>
</dbReference>
<feature type="transmembrane region" description="Helical" evidence="6">
    <location>
        <begin position="45"/>
        <end position="65"/>
    </location>
</feature>
<evidence type="ECO:0000313" key="8">
    <source>
        <dbReference type="EMBL" id="QRC96008.1"/>
    </source>
</evidence>
<feature type="transmembrane region" description="Helical" evidence="6">
    <location>
        <begin position="176"/>
        <end position="201"/>
    </location>
</feature>
<organism evidence="8 9">
    <name type="scientific">Phaeosphaeria nodorum (strain SN15 / ATCC MYA-4574 / FGSC 10173)</name>
    <name type="common">Glume blotch fungus</name>
    <name type="synonym">Parastagonospora nodorum</name>
    <dbReference type="NCBI Taxonomy" id="321614"/>
    <lineage>
        <taxon>Eukaryota</taxon>
        <taxon>Fungi</taxon>
        <taxon>Dikarya</taxon>
        <taxon>Ascomycota</taxon>
        <taxon>Pezizomycotina</taxon>
        <taxon>Dothideomycetes</taxon>
        <taxon>Pleosporomycetidae</taxon>
        <taxon>Pleosporales</taxon>
        <taxon>Pleosporineae</taxon>
        <taxon>Phaeosphaeriaceae</taxon>
        <taxon>Parastagonospora</taxon>
    </lineage>
</organism>
<evidence type="ECO:0000256" key="5">
    <source>
        <dbReference type="ARBA" id="ARBA00038359"/>
    </source>
</evidence>
<sequence length="347" mass="38901">MAVSAFEAALIETWTLFAVGSIVIMMRIFCRTKMVGFAGYCGDDYLIFFAWACYTAMTVAAHIVGGTGDTSHLTLEQRLSFSPEEAAMRQKGTKWFMVGWYTYIGLIWTLKFNFLFLSRRIVSVSHIRIVIIPTMAFVGATGVAIWILFATACRPFHKLWQILPDPGRLCMPQSPVFLITVLVLNLVTDMCIIIIPIPIILPLRITWARKIGIIFMFSAGIFVMIAAVLRVYFVLSLQQGQTAAIWSCREDFVAIVIGQATMVRPLFTHRFWTRVSTNSSTYELSGGSFTKTPRLGFRTVKDPYHVSVLRTQGNESEEHIISGGSQKGVTAPCNIRQEDGMYGMPMN</sequence>
<dbReference type="VEuPathDB" id="FungiDB:JI435_056500"/>
<evidence type="ECO:0000256" key="6">
    <source>
        <dbReference type="SAM" id="Phobius"/>
    </source>
</evidence>
<keyword evidence="9" id="KW-1185">Reference proteome</keyword>
<evidence type="ECO:0000313" key="9">
    <source>
        <dbReference type="Proteomes" id="UP000663193"/>
    </source>
</evidence>
<gene>
    <name evidence="8" type="ORF">JI435_056500</name>
</gene>
<dbReference type="PANTHER" id="PTHR33048">
    <property type="entry name" value="PTH11-LIKE INTEGRAL MEMBRANE PROTEIN (AFU_ORTHOLOGUE AFUA_5G11245)"/>
    <property type="match status" value="1"/>
</dbReference>
<keyword evidence="2 6" id="KW-0812">Transmembrane</keyword>
<dbReference type="OrthoDB" id="2988756at2759"/>
<dbReference type="KEGG" id="pno:SNOG_05650"/>
<dbReference type="InterPro" id="IPR052337">
    <property type="entry name" value="SAT4-like"/>
</dbReference>
<evidence type="ECO:0000259" key="7">
    <source>
        <dbReference type="Pfam" id="PF20684"/>
    </source>
</evidence>
<evidence type="ECO:0000256" key="2">
    <source>
        <dbReference type="ARBA" id="ARBA00022692"/>
    </source>
</evidence>
<dbReference type="RefSeq" id="XP_001796048.1">
    <property type="nucleotide sequence ID" value="XM_001795996.1"/>
</dbReference>
<feature type="transmembrane region" description="Helical" evidence="6">
    <location>
        <begin position="129"/>
        <end position="149"/>
    </location>
</feature>